<name>A0A7X0EVI8_9PSED</name>
<dbReference type="PANTHER" id="PTHR38775">
    <property type="entry name" value="INNER MEMBRANE PROTEIN-RELATED"/>
    <property type="match status" value="1"/>
</dbReference>
<evidence type="ECO:0000256" key="1">
    <source>
        <dbReference type="SAM" id="Phobius"/>
    </source>
</evidence>
<evidence type="ECO:0000313" key="2">
    <source>
        <dbReference type="EMBL" id="MBB6343294.1"/>
    </source>
</evidence>
<proteinExistence type="predicted"/>
<dbReference type="Proteomes" id="UP000557193">
    <property type="component" value="Unassembled WGS sequence"/>
</dbReference>
<keyword evidence="3" id="KW-1185">Reference proteome</keyword>
<keyword evidence="1" id="KW-0472">Membrane</keyword>
<protein>
    <submittedName>
        <fullName evidence="2">Putative membrane protein</fullName>
    </submittedName>
</protein>
<organism evidence="2 3">
    <name type="scientific">Pseudomonas fluvialis</name>
    <dbReference type="NCBI Taxonomy" id="1793966"/>
    <lineage>
        <taxon>Bacteria</taxon>
        <taxon>Pseudomonadati</taxon>
        <taxon>Pseudomonadota</taxon>
        <taxon>Gammaproteobacteria</taxon>
        <taxon>Pseudomonadales</taxon>
        <taxon>Pseudomonadaceae</taxon>
        <taxon>Pseudomonas</taxon>
    </lineage>
</organism>
<dbReference type="Pfam" id="PF06611">
    <property type="entry name" value="DUF1145"/>
    <property type="match status" value="1"/>
</dbReference>
<reference evidence="2 3" key="1">
    <citation type="submission" date="2020-08" db="EMBL/GenBank/DDBJ databases">
        <title>Functional genomics of gut bacteria from endangered species of beetles.</title>
        <authorList>
            <person name="Carlos-Shanley C."/>
        </authorList>
    </citation>
    <scope>NUCLEOTIDE SEQUENCE [LARGE SCALE GENOMIC DNA]</scope>
    <source>
        <strain evidence="2 3">S00202</strain>
    </source>
</reference>
<evidence type="ECO:0000313" key="3">
    <source>
        <dbReference type="Proteomes" id="UP000557193"/>
    </source>
</evidence>
<keyword evidence="1" id="KW-1133">Transmembrane helix</keyword>
<dbReference type="RefSeq" id="WP_184685412.1">
    <property type="nucleotide sequence ID" value="NZ_JACHLL010000007.1"/>
</dbReference>
<keyword evidence="1" id="KW-0812">Transmembrane</keyword>
<accession>A0A7X0EVI8</accession>
<sequence>MALLNFAKGALTAFWLLAILNLFYPLGEAWYWPVNLIAGATLLAHVGEVALFNKRLSQRPQPWLDRVQVLLFGILHMRGLRQA</sequence>
<feature type="transmembrane region" description="Helical" evidence="1">
    <location>
        <begin position="7"/>
        <end position="24"/>
    </location>
</feature>
<dbReference type="AlphaFoldDB" id="A0A7X0EVI8"/>
<dbReference type="InterPro" id="IPR009525">
    <property type="entry name" value="DUF1145"/>
</dbReference>
<comment type="caution">
    <text evidence="2">The sequence shown here is derived from an EMBL/GenBank/DDBJ whole genome shotgun (WGS) entry which is preliminary data.</text>
</comment>
<dbReference type="PANTHER" id="PTHR38775:SF1">
    <property type="entry name" value="INNER MEMBRANE PROTEIN"/>
    <property type="match status" value="1"/>
</dbReference>
<dbReference type="EMBL" id="JACHLL010000007">
    <property type="protein sequence ID" value="MBB6343294.1"/>
    <property type="molecule type" value="Genomic_DNA"/>
</dbReference>
<feature type="transmembrane region" description="Helical" evidence="1">
    <location>
        <begin position="30"/>
        <end position="52"/>
    </location>
</feature>
<gene>
    <name evidence="2" type="ORF">HNP49_003492</name>
</gene>